<evidence type="ECO:0000256" key="1">
    <source>
        <dbReference type="SAM" id="Phobius"/>
    </source>
</evidence>
<comment type="caution">
    <text evidence="2">The sequence shown here is derived from an EMBL/GenBank/DDBJ whole genome shotgun (WGS) entry which is preliminary data.</text>
</comment>
<organism evidence="2 3">
    <name type="scientific">Candidatus Carbonibacillus altaicus</name>
    <dbReference type="NCBI Taxonomy" id="2163959"/>
    <lineage>
        <taxon>Bacteria</taxon>
        <taxon>Bacillati</taxon>
        <taxon>Bacillota</taxon>
        <taxon>Bacilli</taxon>
        <taxon>Bacillales</taxon>
        <taxon>Candidatus Carbonibacillus</taxon>
    </lineage>
</organism>
<keyword evidence="1" id="KW-0812">Transmembrane</keyword>
<name>A0A2R6Y1I3_9BACL</name>
<keyword evidence="1" id="KW-1133">Transmembrane helix</keyword>
<dbReference type="Proteomes" id="UP000244338">
    <property type="component" value="Unassembled WGS sequence"/>
</dbReference>
<keyword evidence="1" id="KW-0472">Membrane</keyword>
<protein>
    <recommendedName>
        <fullName evidence="4">DUF2626 domain-containing protein</fullName>
    </recommendedName>
</protein>
<gene>
    <name evidence="2" type="ORF">BSOLF_0137</name>
</gene>
<sequence length="83" mass="9442">MARMFRVLAYISLVAALLAFWGNLIPMSLIFFGQTAVFVALSYLSLSERTYLLIFNAYMVVFFVTFMYYIFFAIPLTGPTAQG</sequence>
<proteinExistence type="predicted"/>
<dbReference type="AlphaFoldDB" id="A0A2R6Y1I3"/>
<feature type="transmembrane region" description="Helical" evidence="1">
    <location>
        <begin position="53"/>
        <end position="74"/>
    </location>
</feature>
<evidence type="ECO:0000313" key="3">
    <source>
        <dbReference type="Proteomes" id="UP000244338"/>
    </source>
</evidence>
<dbReference type="EMBL" id="PEBX01000026">
    <property type="protein sequence ID" value="PTQ56502.1"/>
    <property type="molecule type" value="Genomic_DNA"/>
</dbReference>
<accession>A0A2R6Y1I3</accession>
<feature type="transmembrane region" description="Helical" evidence="1">
    <location>
        <begin position="7"/>
        <end position="23"/>
    </location>
</feature>
<reference evidence="3" key="1">
    <citation type="journal article" date="2018" name="Sci. Rep.">
        <title>Lignite coal burning seam in the remote Altai Mountains harbors a hydrogen-driven thermophilic microbial community.</title>
        <authorList>
            <person name="Kadnikov V.V."/>
            <person name="Mardanov A.V."/>
            <person name="Ivasenko D.A."/>
            <person name="Antsiferov D.V."/>
            <person name="Beletsky A.V."/>
            <person name="Karnachuk O.V."/>
            <person name="Ravin N.V."/>
        </authorList>
    </citation>
    <scope>NUCLEOTIDE SEQUENCE [LARGE SCALE GENOMIC DNA]</scope>
</reference>
<feature type="transmembrane region" description="Helical" evidence="1">
    <location>
        <begin position="29"/>
        <end position="46"/>
    </location>
</feature>
<dbReference type="InterPro" id="IPR020254">
    <property type="entry name" value="DUF2626"/>
</dbReference>
<evidence type="ECO:0008006" key="4">
    <source>
        <dbReference type="Google" id="ProtNLM"/>
    </source>
</evidence>
<dbReference type="Pfam" id="PF11117">
    <property type="entry name" value="DUF2626"/>
    <property type="match status" value="1"/>
</dbReference>
<evidence type="ECO:0000313" key="2">
    <source>
        <dbReference type="EMBL" id="PTQ56502.1"/>
    </source>
</evidence>